<reference evidence="1 2" key="1">
    <citation type="journal article" date="2015" name="Genome Announc.">
        <title>Expanding the biotechnology potential of lactobacilli through comparative genomics of 213 strains and associated genera.</title>
        <authorList>
            <person name="Sun Z."/>
            <person name="Harris H.M."/>
            <person name="McCann A."/>
            <person name="Guo C."/>
            <person name="Argimon S."/>
            <person name="Zhang W."/>
            <person name="Yang X."/>
            <person name="Jeffery I.B."/>
            <person name="Cooney J.C."/>
            <person name="Kagawa T.F."/>
            <person name="Liu W."/>
            <person name="Song Y."/>
            <person name="Salvetti E."/>
            <person name="Wrobel A."/>
            <person name="Rasinkangas P."/>
            <person name="Parkhill J."/>
            <person name="Rea M.C."/>
            <person name="O'Sullivan O."/>
            <person name="Ritari J."/>
            <person name="Douillard F.P."/>
            <person name="Paul Ross R."/>
            <person name="Yang R."/>
            <person name="Briner A.E."/>
            <person name="Felis G.E."/>
            <person name="de Vos W.M."/>
            <person name="Barrangou R."/>
            <person name="Klaenhammer T.R."/>
            <person name="Caufield P.W."/>
            <person name="Cui Y."/>
            <person name="Zhang H."/>
            <person name="O'Toole P.W."/>
        </authorList>
    </citation>
    <scope>NUCLEOTIDE SEQUENCE [LARGE SCALE GENOMIC DNA]</scope>
    <source>
        <strain evidence="1 2">DSM 20515</strain>
    </source>
</reference>
<dbReference type="STRING" id="33960.TY91_14515"/>
<evidence type="ECO:0000313" key="1">
    <source>
        <dbReference type="EMBL" id="KRM76057.1"/>
    </source>
</evidence>
<accession>A0A0R2BIK1</accession>
<dbReference type="PANTHER" id="PTHR36849">
    <property type="entry name" value="CYTOPLASMIC PROTEIN-RELATED"/>
    <property type="match status" value="1"/>
</dbReference>
<name>A0A0R2BIK1_SECCO</name>
<dbReference type="Proteomes" id="UP000051845">
    <property type="component" value="Unassembled WGS sequence"/>
</dbReference>
<dbReference type="PANTHER" id="PTHR36849:SF1">
    <property type="entry name" value="CYTOPLASMIC PROTEIN"/>
    <property type="match status" value="1"/>
</dbReference>
<proteinExistence type="predicted"/>
<protein>
    <recommendedName>
        <fullName evidence="3">Uroporphyrin-III c-methyltransferase</fullName>
    </recommendedName>
</protein>
<dbReference type="EMBL" id="AYYR01000039">
    <property type="protein sequence ID" value="KRM76057.1"/>
    <property type="molecule type" value="Genomic_DNA"/>
</dbReference>
<dbReference type="AlphaFoldDB" id="A0A0R2BIK1"/>
<dbReference type="PATRIC" id="fig|1423733.4.peg.1984"/>
<organism evidence="1 2">
    <name type="scientific">Secundilactobacillus collinoides DSM 20515 = JCM 1123</name>
    <dbReference type="NCBI Taxonomy" id="1423733"/>
    <lineage>
        <taxon>Bacteria</taxon>
        <taxon>Bacillati</taxon>
        <taxon>Bacillota</taxon>
        <taxon>Bacilli</taxon>
        <taxon>Lactobacillales</taxon>
        <taxon>Lactobacillaceae</taxon>
        <taxon>Secundilactobacillus</taxon>
    </lineage>
</organism>
<evidence type="ECO:0008006" key="3">
    <source>
        <dbReference type="Google" id="ProtNLM"/>
    </source>
</evidence>
<comment type="caution">
    <text evidence="1">The sequence shown here is derived from an EMBL/GenBank/DDBJ whole genome shotgun (WGS) entry which is preliminary data.</text>
</comment>
<dbReference type="InterPro" id="IPR052552">
    <property type="entry name" value="YeaO-like"/>
</dbReference>
<gene>
    <name evidence="1" type="ORF">FC82_GL001883</name>
</gene>
<sequence>MLAACLKTGFITFKSTYGIVTNKRKVIEMPLKIERIYTKPVDMNGYRILVDRVWPRGISKVNAALDDWYKTIAPTKELREWFAHDPEKYPEFKTRYETELNANPDLQDFLNLIKDKLKRGNVIMLYGAKDETHNQAVVLEDFIQDKLLQ</sequence>
<evidence type="ECO:0000313" key="2">
    <source>
        <dbReference type="Proteomes" id="UP000051845"/>
    </source>
</evidence>
<dbReference type="Pfam" id="PF22752">
    <property type="entry name" value="DUF488-N3i"/>
    <property type="match status" value="1"/>
</dbReference>